<dbReference type="Gene3D" id="3.40.1190.10">
    <property type="entry name" value="Mur-like, catalytic domain"/>
    <property type="match status" value="1"/>
</dbReference>
<keyword evidence="7 12" id="KW-0067">ATP-binding</keyword>
<dbReference type="Pfam" id="PF02875">
    <property type="entry name" value="Mur_ligase_C"/>
    <property type="match status" value="1"/>
</dbReference>
<protein>
    <recommendedName>
        <fullName evidence="12">UDP-N-acetylmuramoyl-L-alanyl-D-glutamate--2,6-diaminopimelate ligase</fullName>
        <ecNumber evidence="12">6.3.2.13</ecNumber>
    </recommendedName>
    <alternativeName>
        <fullName evidence="12">Meso-A2pm-adding enzyme</fullName>
    </alternativeName>
    <alternativeName>
        <fullName evidence="12">Meso-diaminopimelate-adding enzyme</fullName>
    </alternativeName>
    <alternativeName>
        <fullName evidence="12">UDP-MurNAc-L-Ala-D-Glu:meso-diaminopimelate ligase</fullName>
    </alternativeName>
    <alternativeName>
        <fullName evidence="12">UDP-MurNAc-tripeptide synthetase</fullName>
    </alternativeName>
    <alternativeName>
        <fullName evidence="12">UDP-N-acetylmuramyl-tripeptide synthetase</fullName>
    </alternativeName>
</protein>
<dbReference type="GO" id="GO:0008765">
    <property type="term" value="F:UDP-N-acetylmuramoylalanyl-D-glutamate-2,6-diaminopimelate ligase activity"/>
    <property type="evidence" value="ECO:0007669"/>
    <property type="project" value="UniProtKB-EC"/>
</dbReference>
<keyword evidence="18" id="KW-1185">Reference proteome</keyword>
<evidence type="ECO:0000256" key="7">
    <source>
        <dbReference type="ARBA" id="ARBA00022840"/>
    </source>
</evidence>
<comment type="cofactor">
    <cofactor evidence="12">
        <name>Mg(2+)</name>
        <dbReference type="ChEBI" id="CHEBI:18420"/>
    </cofactor>
</comment>
<comment type="catalytic activity">
    <reaction evidence="12">
        <text>UDP-N-acetyl-alpha-D-muramoyl-L-alanyl-D-glutamate + meso-2,6-diaminopimelate + ATP = UDP-N-acetyl-alpha-D-muramoyl-L-alanyl-gamma-D-glutamyl-meso-2,6-diaminopimelate + ADP + phosphate + H(+)</text>
        <dbReference type="Rhea" id="RHEA:23676"/>
        <dbReference type="ChEBI" id="CHEBI:15378"/>
        <dbReference type="ChEBI" id="CHEBI:30616"/>
        <dbReference type="ChEBI" id="CHEBI:43474"/>
        <dbReference type="ChEBI" id="CHEBI:57791"/>
        <dbReference type="ChEBI" id="CHEBI:83900"/>
        <dbReference type="ChEBI" id="CHEBI:83905"/>
        <dbReference type="ChEBI" id="CHEBI:456216"/>
        <dbReference type="EC" id="6.3.2.13"/>
    </reaction>
</comment>
<keyword evidence="3 12" id="KW-0963">Cytoplasm</keyword>
<evidence type="ECO:0000256" key="2">
    <source>
        <dbReference type="ARBA" id="ARBA00005898"/>
    </source>
</evidence>
<feature type="domain" description="Mur ligase central" evidence="16">
    <location>
        <begin position="111"/>
        <end position="313"/>
    </location>
</feature>
<feature type="binding site" evidence="12">
    <location>
        <position position="154"/>
    </location>
    <ligand>
        <name>UDP-N-acetyl-alpha-D-muramoyl-L-alanyl-D-glutamate</name>
        <dbReference type="ChEBI" id="CHEBI:83900"/>
    </ligand>
</feature>
<dbReference type="NCBIfam" id="TIGR01085">
    <property type="entry name" value="murE"/>
    <property type="match status" value="1"/>
</dbReference>
<evidence type="ECO:0000256" key="9">
    <source>
        <dbReference type="ARBA" id="ARBA00022984"/>
    </source>
</evidence>
<dbReference type="InterPro" id="IPR004101">
    <property type="entry name" value="Mur_ligase_C"/>
</dbReference>
<dbReference type="EC" id="6.3.2.13" evidence="12"/>
<keyword evidence="9 12" id="KW-0573">Peptidoglycan synthesis</keyword>
<dbReference type="Pfam" id="PF01225">
    <property type="entry name" value="Mur_ligase"/>
    <property type="match status" value="1"/>
</dbReference>
<feature type="short sequence motif" description="Meso-diaminopimelate recognition motif" evidence="12">
    <location>
        <begin position="407"/>
        <end position="410"/>
    </location>
</feature>
<dbReference type="InterPro" id="IPR005761">
    <property type="entry name" value="UDP-N-AcMur-Glu-dNH2Pim_ligase"/>
</dbReference>
<evidence type="ECO:0000313" key="18">
    <source>
        <dbReference type="Proteomes" id="UP001652442"/>
    </source>
</evidence>
<dbReference type="NCBIfam" id="NF001126">
    <property type="entry name" value="PRK00139.1-4"/>
    <property type="match status" value="1"/>
</dbReference>
<sequence>MKLINLLSKLDYNCLKGSVETKVSRLIYDSRKVSPQDVFVCISGTARDAHDFVTDVAKAGAAAVIVEKDVADQLAGFDITIIQVENTRHALACMSADYFGNPAEKLTTIGITGTKGKTTTTYMVKSVLEKTGVKTGLIGTIETIIGDEHIPAANTTPESYIVQETFAKMAAAGCQCVVMEVSSQGLMLHRVSGFTFDYGIFTNLSEDHIGPAEHKDFQDYLNCKAMLFRQCRHGIVNADDPYVDQMIKNASCDIETFGLEKDADLKASDLDLFTKPGILGIRYQLSGKVNMKVEVDIPGRFSVYNSLTAIAVCLHFTDDLSLIKDVLKDVQVKGRVEIVPVSDKFTIMIDYAHNAMSLESLLSSLREYHPRRLVTVFGCGGNRSKARRFEMGEVSSRMADFSIITSDNPRFEKPGEIINDILTGVQKADGAYRMIEDRTNAISYALEHAQEGDVIIVAGKGHEDYQEIEGIKHHFSDREVIEEQARRLNLGRSSKS</sequence>
<dbReference type="SUPFAM" id="SSF53244">
    <property type="entry name" value="MurD-like peptide ligases, peptide-binding domain"/>
    <property type="match status" value="1"/>
</dbReference>
<dbReference type="Pfam" id="PF08245">
    <property type="entry name" value="Mur_ligase_M"/>
    <property type="match status" value="1"/>
</dbReference>
<dbReference type="PANTHER" id="PTHR23135:SF4">
    <property type="entry name" value="UDP-N-ACETYLMURAMOYL-L-ALANYL-D-GLUTAMATE--2,6-DIAMINOPIMELATE LIGASE MURE HOMOLOG, CHLOROPLASTIC"/>
    <property type="match status" value="1"/>
</dbReference>
<keyword evidence="12" id="KW-0460">Magnesium</keyword>
<evidence type="ECO:0000256" key="8">
    <source>
        <dbReference type="ARBA" id="ARBA00022960"/>
    </source>
</evidence>
<comment type="PTM">
    <text evidence="12">Carboxylation is probably crucial for Mg(2+) binding and, consequently, for the gamma-phosphate positioning of ATP.</text>
</comment>
<evidence type="ECO:0000256" key="6">
    <source>
        <dbReference type="ARBA" id="ARBA00022741"/>
    </source>
</evidence>
<comment type="function">
    <text evidence="12">Catalyzes the addition of meso-diaminopimelic acid to the nucleotide precursor UDP-N-acetylmuramoyl-L-alanyl-D-glutamate (UMAG) in the biosynthesis of bacterial cell-wall peptidoglycan.</text>
</comment>
<dbReference type="InterPro" id="IPR013221">
    <property type="entry name" value="Mur_ligase_cen"/>
</dbReference>
<feature type="binding site" evidence="12">
    <location>
        <begin position="113"/>
        <end position="119"/>
    </location>
    <ligand>
        <name>ATP</name>
        <dbReference type="ChEBI" id="CHEBI:30616"/>
    </ligand>
</feature>
<feature type="domain" description="Mur ligase C-terminal" evidence="15">
    <location>
        <begin position="334"/>
        <end position="461"/>
    </location>
</feature>
<dbReference type="PANTHER" id="PTHR23135">
    <property type="entry name" value="MUR LIGASE FAMILY MEMBER"/>
    <property type="match status" value="1"/>
</dbReference>
<dbReference type="PROSITE" id="PS01011">
    <property type="entry name" value="FOLYLPOLYGLU_SYNT_1"/>
    <property type="match status" value="1"/>
</dbReference>
<dbReference type="Proteomes" id="UP001652442">
    <property type="component" value="Unassembled WGS sequence"/>
</dbReference>
<dbReference type="HAMAP" id="MF_00208">
    <property type="entry name" value="MurE"/>
    <property type="match status" value="1"/>
</dbReference>
<organism evidence="17 18">
    <name type="scientific">Brotonthovivens ammoniilytica</name>
    <dbReference type="NCBI Taxonomy" id="2981725"/>
    <lineage>
        <taxon>Bacteria</taxon>
        <taxon>Bacillati</taxon>
        <taxon>Bacillota</taxon>
        <taxon>Clostridia</taxon>
        <taxon>Lachnospirales</taxon>
        <taxon>Lachnospiraceae</taxon>
        <taxon>Brotonthovivens</taxon>
    </lineage>
</organism>
<evidence type="ECO:0000259" key="14">
    <source>
        <dbReference type="Pfam" id="PF01225"/>
    </source>
</evidence>
<dbReference type="InterPro" id="IPR018109">
    <property type="entry name" value="Folylpolyglutamate_synth_CS"/>
</dbReference>
<keyword evidence="8 12" id="KW-0133">Cell shape</keyword>
<evidence type="ECO:0000256" key="3">
    <source>
        <dbReference type="ARBA" id="ARBA00022490"/>
    </source>
</evidence>
<evidence type="ECO:0000256" key="1">
    <source>
        <dbReference type="ARBA" id="ARBA00004752"/>
    </source>
</evidence>
<accession>A0ABT2THV5</accession>
<feature type="binding site" evidence="12">
    <location>
        <position position="463"/>
    </location>
    <ligand>
        <name>meso-2,6-diaminopimelate</name>
        <dbReference type="ChEBI" id="CHEBI:57791"/>
    </ligand>
</feature>
<comment type="caution">
    <text evidence="17">The sequence shown here is derived from an EMBL/GenBank/DDBJ whole genome shotgun (WGS) entry which is preliminary data.</text>
</comment>
<comment type="pathway">
    <text evidence="1 12 13">Cell wall biogenesis; peptidoglycan biosynthesis.</text>
</comment>
<keyword evidence="4 12" id="KW-0436">Ligase</keyword>
<keyword evidence="6 12" id="KW-0547">Nucleotide-binding</keyword>
<evidence type="ECO:0000256" key="5">
    <source>
        <dbReference type="ARBA" id="ARBA00022618"/>
    </source>
</evidence>
<evidence type="ECO:0000313" key="17">
    <source>
        <dbReference type="EMBL" id="MCU6761782.1"/>
    </source>
</evidence>
<comment type="similarity">
    <text evidence="2 12">Belongs to the MurCDEF family. MurE subfamily.</text>
</comment>
<dbReference type="Gene3D" id="3.40.1390.10">
    <property type="entry name" value="MurE/MurF, N-terminal domain"/>
    <property type="match status" value="1"/>
</dbReference>
<dbReference type="InterPro" id="IPR036615">
    <property type="entry name" value="Mur_ligase_C_dom_sf"/>
</dbReference>
<keyword evidence="10 12" id="KW-0131">Cell cycle</keyword>
<name>A0ABT2THV5_9FIRM</name>
<evidence type="ECO:0000256" key="4">
    <source>
        <dbReference type="ARBA" id="ARBA00022598"/>
    </source>
</evidence>
<feature type="binding site" evidence="12">
    <location>
        <position position="182"/>
    </location>
    <ligand>
        <name>UDP-N-acetyl-alpha-D-muramoyl-L-alanyl-D-glutamate</name>
        <dbReference type="ChEBI" id="CHEBI:83900"/>
    </ligand>
</feature>
<dbReference type="EMBL" id="JAOQJQ010000002">
    <property type="protein sequence ID" value="MCU6761782.1"/>
    <property type="molecule type" value="Genomic_DNA"/>
</dbReference>
<evidence type="ECO:0000259" key="15">
    <source>
        <dbReference type="Pfam" id="PF02875"/>
    </source>
</evidence>
<evidence type="ECO:0000256" key="12">
    <source>
        <dbReference type="HAMAP-Rule" id="MF_00208"/>
    </source>
</evidence>
<comment type="caution">
    <text evidence="12">Lacks conserved residue(s) required for the propagation of feature annotation.</text>
</comment>
<comment type="subcellular location">
    <subcellularLocation>
        <location evidence="12 13">Cytoplasm</location>
    </subcellularLocation>
</comment>
<dbReference type="SUPFAM" id="SSF53623">
    <property type="entry name" value="MurD-like peptide ligases, catalytic domain"/>
    <property type="match status" value="1"/>
</dbReference>
<dbReference type="Gene3D" id="3.90.190.20">
    <property type="entry name" value="Mur ligase, C-terminal domain"/>
    <property type="match status" value="1"/>
</dbReference>
<proteinExistence type="inferred from homology"/>
<keyword evidence="11 12" id="KW-0961">Cell wall biogenesis/degradation</keyword>
<feature type="binding site" evidence="12">
    <location>
        <position position="383"/>
    </location>
    <ligand>
        <name>meso-2,6-diaminopimelate</name>
        <dbReference type="ChEBI" id="CHEBI:57791"/>
    </ligand>
</feature>
<evidence type="ECO:0000256" key="11">
    <source>
        <dbReference type="ARBA" id="ARBA00023316"/>
    </source>
</evidence>
<evidence type="ECO:0000256" key="13">
    <source>
        <dbReference type="RuleBase" id="RU004135"/>
    </source>
</evidence>
<reference evidence="17 18" key="1">
    <citation type="journal article" date="2021" name="ISME Commun">
        <title>Automated analysis of genomic sequences facilitates high-throughput and comprehensive description of bacteria.</title>
        <authorList>
            <person name="Hitch T.C.A."/>
        </authorList>
    </citation>
    <scope>NUCLEOTIDE SEQUENCE [LARGE SCALE GENOMIC DNA]</scope>
    <source>
        <strain evidence="17 18">Sanger_109</strain>
    </source>
</reference>
<dbReference type="InterPro" id="IPR000713">
    <property type="entry name" value="Mur_ligase_N"/>
</dbReference>
<dbReference type="InterPro" id="IPR036565">
    <property type="entry name" value="Mur-like_cat_sf"/>
</dbReference>
<feature type="binding site" evidence="12">
    <location>
        <begin position="155"/>
        <end position="156"/>
    </location>
    <ligand>
        <name>UDP-N-acetyl-alpha-D-muramoyl-L-alanyl-D-glutamate</name>
        <dbReference type="ChEBI" id="CHEBI:83900"/>
    </ligand>
</feature>
<gene>
    <name evidence="12" type="primary">murE</name>
    <name evidence="17" type="ORF">OCV88_05435</name>
</gene>
<evidence type="ECO:0000256" key="10">
    <source>
        <dbReference type="ARBA" id="ARBA00023306"/>
    </source>
</evidence>
<feature type="domain" description="Mur ligase N-terminal catalytic" evidence="14">
    <location>
        <begin position="26"/>
        <end position="98"/>
    </location>
</feature>
<dbReference type="SUPFAM" id="SSF63418">
    <property type="entry name" value="MurE/MurF N-terminal domain"/>
    <property type="match status" value="1"/>
</dbReference>
<feature type="modified residue" description="N6-carboxylysine" evidence="12">
    <location>
        <position position="224"/>
    </location>
</feature>
<feature type="binding site" evidence="12">
    <location>
        <position position="30"/>
    </location>
    <ligand>
        <name>UDP-N-acetyl-alpha-D-muramoyl-L-alanyl-D-glutamate</name>
        <dbReference type="ChEBI" id="CHEBI:83900"/>
    </ligand>
</feature>
<feature type="binding site" evidence="12">
    <location>
        <begin position="407"/>
        <end position="410"/>
    </location>
    <ligand>
        <name>meso-2,6-diaminopimelate</name>
        <dbReference type="ChEBI" id="CHEBI:57791"/>
    </ligand>
</feature>
<keyword evidence="5 12" id="KW-0132">Cell division</keyword>
<dbReference type="RefSeq" id="WP_158424564.1">
    <property type="nucleotide sequence ID" value="NZ_JAOQJQ010000002.1"/>
</dbReference>
<feature type="binding site" evidence="12">
    <location>
        <position position="190"/>
    </location>
    <ligand>
        <name>UDP-N-acetyl-alpha-D-muramoyl-L-alanyl-D-glutamate</name>
        <dbReference type="ChEBI" id="CHEBI:83900"/>
    </ligand>
</feature>
<dbReference type="InterPro" id="IPR035911">
    <property type="entry name" value="MurE/MurF_N"/>
</dbReference>
<feature type="binding site" evidence="12">
    <location>
        <position position="459"/>
    </location>
    <ligand>
        <name>meso-2,6-diaminopimelate</name>
        <dbReference type="ChEBI" id="CHEBI:57791"/>
    </ligand>
</feature>
<evidence type="ECO:0000259" key="16">
    <source>
        <dbReference type="Pfam" id="PF08245"/>
    </source>
</evidence>